<dbReference type="OrthoDB" id="5801062at2759"/>
<feature type="compositionally biased region" description="Polar residues" evidence="5">
    <location>
        <begin position="439"/>
        <end position="448"/>
    </location>
</feature>
<evidence type="ECO:0000256" key="5">
    <source>
        <dbReference type="SAM" id="MobiDB-lite"/>
    </source>
</evidence>
<dbReference type="GO" id="GO:0010792">
    <property type="term" value="P:DNA double-strand break processing involved in repair via single-strand annealing"/>
    <property type="evidence" value="ECO:0007669"/>
    <property type="project" value="TreeGrafter"/>
</dbReference>
<keyword evidence="7" id="KW-0540">Nuclease</keyword>
<keyword evidence="7" id="KW-0378">Hydrolase</keyword>
<evidence type="ECO:0000256" key="1">
    <source>
        <dbReference type="ARBA" id="ARBA00004123"/>
    </source>
</evidence>
<dbReference type="InterPro" id="IPR013882">
    <property type="entry name" value="Ctp1_C"/>
</dbReference>
<keyword evidence="8" id="KW-1185">Reference proteome</keyword>
<keyword evidence="7" id="KW-0255">Endonuclease</keyword>
<evidence type="ECO:0000259" key="6">
    <source>
        <dbReference type="Pfam" id="PF08573"/>
    </source>
</evidence>
<feature type="region of interest" description="Disordered" evidence="5">
    <location>
        <begin position="439"/>
        <end position="462"/>
    </location>
</feature>
<feature type="coiled-coil region" evidence="4">
    <location>
        <begin position="185"/>
        <end position="212"/>
    </location>
</feature>
<sequence>MGTPKNPTPTCGDMENWFDNVGRAILLEAVGDTCDRINNSFRTGFQAHTQANLSLAAELEALRHKASEVRRLEAENIALKDDIRVLREANLIQARAPGTTSHGNGESALRTPLAPKSTNRLGSKRPDQVDIDQLTLPELKAEFLRVDKKHMKLHDKYMDLQSALLQSKGALKDRTTKYHQWVAHAKQLSEQSQKRSRRIKKLEAKLAEVSQEALNSSFSSDGEGVDVAVEPTILTPRPHKPIDLPTPAPTTVPRSPPNAPVLMDGTPISKSPLPARDVPGFLGLEIALEAPQSVQTPNETTPSLPPLSKIREPIREETLIKPEPSSDTPVVVSERCVRKRKHTGGNKDGTPVSAKVKIERIYEPQGTDARRYFAPNESIDFDSEFRRVETPRKHTKYQLTPIVYPDHDVDVGKYGKNTELTRPINTIKRKSRELIGDLSTPSPAANSHTEPHFNTDPSLQSLDNNEVIRPRSIVASCSNRVSSTMPRGLECLAEDGYQDENTNLSNCRNMPRPSILEQLLNTPSSAREDVTLQPDCTSLNDRPTNTYFQLPKRRELPFGKDGRRNGGSASMSSPNVSSHRPASLPTNKNYGKAVAINKTEKGKTNISLRQIPKAELRLDDFKINPHANEGYDYAFTDVVRNKNDRACLQGCVKENCCGHKFRTLAHAYRVGTRPHEFQSLLESYLGDDGHRLPTMSEAEKETLWIEAKMRELANANGKHRHRYPRMSTPPGFWRADFPSTQEGDEYNEEAAKLEKEIIEERYREAMRPGGLWIFRDE</sequence>
<feature type="region of interest" description="Disordered" evidence="5">
    <location>
        <begin position="552"/>
        <end position="590"/>
    </location>
</feature>
<keyword evidence="3" id="KW-0539">Nucleus</keyword>
<evidence type="ECO:0000313" key="7">
    <source>
        <dbReference type="EMBL" id="GAP83141.1"/>
    </source>
</evidence>
<dbReference type="Pfam" id="PF08573">
    <property type="entry name" value="SAE2"/>
    <property type="match status" value="1"/>
</dbReference>
<dbReference type="EMBL" id="DF977449">
    <property type="protein sequence ID" value="GAP83141.1"/>
    <property type="molecule type" value="Genomic_DNA"/>
</dbReference>
<evidence type="ECO:0000256" key="4">
    <source>
        <dbReference type="SAM" id="Coils"/>
    </source>
</evidence>
<name>A0A1S7UL57_ROSNE</name>
<keyword evidence="2" id="KW-0227">DNA damage</keyword>
<dbReference type="GO" id="GO:0003684">
    <property type="term" value="F:damaged DNA binding"/>
    <property type="evidence" value="ECO:0007669"/>
    <property type="project" value="TreeGrafter"/>
</dbReference>
<feature type="compositionally biased region" description="Basic and acidic residues" evidence="5">
    <location>
        <begin position="552"/>
        <end position="564"/>
    </location>
</feature>
<evidence type="ECO:0000313" key="8">
    <source>
        <dbReference type="Proteomes" id="UP000054516"/>
    </source>
</evidence>
<feature type="coiled-coil region" evidence="4">
    <location>
        <begin position="55"/>
        <end position="89"/>
    </location>
</feature>
<comment type="subcellular location">
    <subcellularLocation>
        <location evidence="1">Nucleus</location>
    </subcellularLocation>
</comment>
<feature type="region of interest" description="Disordered" evidence="5">
    <location>
        <begin position="235"/>
        <end position="256"/>
    </location>
</feature>
<feature type="compositionally biased region" description="Pro residues" evidence="5">
    <location>
        <begin position="244"/>
        <end position="256"/>
    </location>
</feature>
<accession>A0A1S7UL57</accession>
<protein>
    <submittedName>
        <fullName evidence="7">Putative DNA repair protein endonuclease Sae2</fullName>
    </submittedName>
</protein>
<dbReference type="STRING" id="77044.A0A1S7UL57"/>
<feature type="compositionally biased region" description="Polar residues" evidence="5">
    <location>
        <begin position="567"/>
        <end position="589"/>
    </location>
</feature>
<organism evidence="7">
    <name type="scientific">Rosellinia necatrix</name>
    <name type="common">White root-rot fungus</name>
    <dbReference type="NCBI Taxonomy" id="77044"/>
    <lineage>
        <taxon>Eukaryota</taxon>
        <taxon>Fungi</taxon>
        <taxon>Dikarya</taxon>
        <taxon>Ascomycota</taxon>
        <taxon>Pezizomycotina</taxon>
        <taxon>Sordariomycetes</taxon>
        <taxon>Xylariomycetidae</taxon>
        <taxon>Xylariales</taxon>
        <taxon>Xylariaceae</taxon>
        <taxon>Rosellinia</taxon>
    </lineage>
</organism>
<dbReference type="AlphaFoldDB" id="A0A1S7UL57"/>
<dbReference type="InterPro" id="IPR033316">
    <property type="entry name" value="RBBP8-like"/>
</dbReference>
<feature type="region of interest" description="Disordered" evidence="5">
    <location>
        <begin position="96"/>
        <end position="125"/>
    </location>
</feature>
<proteinExistence type="predicted"/>
<dbReference type="PANTHER" id="PTHR15107:SF0">
    <property type="entry name" value="DNA ENDONUCLEASE ACTIVATOR CTP1 C-TERMINAL DOMAIN-CONTAINING PROTEIN"/>
    <property type="match status" value="1"/>
</dbReference>
<dbReference type="Proteomes" id="UP000054516">
    <property type="component" value="Unassembled WGS sequence"/>
</dbReference>
<dbReference type="GO" id="GO:0005634">
    <property type="term" value="C:nucleus"/>
    <property type="evidence" value="ECO:0007669"/>
    <property type="project" value="UniProtKB-SubCell"/>
</dbReference>
<evidence type="ECO:0000256" key="2">
    <source>
        <dbReference type="ARBA" id="ARBA00022763"/>
    </source>
</evidence>
<dbReference type="GO" id="GO:0004519">
    <property type="term" value="F:endonuclease activity"/>
    <property type="evidence" value="ECO:0007669"/>
    <property type="project" value="UniProtKB-KW"/>
</dbReference>
<reference evidence="7" key="1">
    <citation type="submission" date="2016-03" db="EMBL/GenBank/DDBJ databases">
        <title>Draft genome sequence of Rosellinia necatrix.</title>
        <authorList>
            <person name="Kanematsu S."/>
        </authorList>
    </citation>
    <scope>NUCLEOTIDE SEQUENCE [LARGE SCALE GENOMIC DNA]</scope>
    <source>
        <strain evidence="7">W97</strain>
    </source>
</reference>
<feature type="domain" description="DNA endonuclease activator Ctp1 C-terminal" evidence="6">
    <location>
        <begin position="634"/>
        <end position="742"/>
    </location>
</feature>
<dbReference type="PANTHER" id="PTHR15107">
    <property type="entry name" value="RETINOBLASTOMA BINDING PROTEIN 8"/>
    <property type="match status" value="1"/>
</dbReference>
<dbReference type="OMA" id="SSAHMRE"/>
<evidence type="ECO:0000256" key="3">
    <source>
        <dbReference type="ARBA" id="ARBA00023242"/>
    </source>
</evidence>
<keyword evidence="4" id="KW-0175">Coiled coil</keyword>
<gene>
    <name evidence="7" type="ORF">SAMD00023353_0401430</name>
</gene>